<feature type="domain" description="Orc1-like AAA ATPase" evidence="2">
    <location>
        <begin position="248"/>
        <end position="408"/>
    </location>
</feature>
<evidence type="ECO:0000313" key="5">
    <source>
        <dbReference type="Proteomes" id="UP000313988"/>
    </source>
</evidence>
<dbReference type="Gene3D" id="1.10.10.10">
    <property type="entry name" value="Winged helix-like DNA-binding domain superfamily/Winged helix DNA-binding domain"/>
    <property type="match status" value="1"/>
</dbReference>
<dbReference type="InterPro" id="IPR041664">
    <property type="entry name" value="AAA_16"/>
</dbReference>
<dbReference type="OrthoDB" id="54168at2"/>
<dbReference type="Proteomes" id="UP000313988">
    <property type="component" value="Unassembled WGS sequence"/>
</dbReference>
<keyword evidence="6" id="KW-1185">Reference proteome</keyword>
<accession>A0A5C4XYY8</accession>
<protein>
    <submittedName>
        <fullName evidence="4">SARP family transcriptional regulator</fullName>
    </submittedName>
</protein>
<gene>
    <name evidence="4" type="ORF">FHR04_16330</name>
    <name evidence="3" type="ORF">HNQ04_003335</name>
</gene>
<dbReference type="RefSeq" id="WP_139404342.1">
    <property type="nucleotide sequence ID" value="NZ_JACHEW010000023.1"/>
</dbReference>
<feature type="region of interest" description="Disordered" evidence="1">
    <location>
        <begin position="197"/>
        <end position="225"/>
    </location>
</feature>
<name>A0A5C4XYY8_9DEIO</name>
<evidence type="ECO:0000259" key="2">
    <source>
        <dbReference type="Pfam" id="PF13191"/>
    </source>
</evidence>
<feature type="compositionally biased region" description="Polar residues" evidence="1">
    <location>
        <begin position="329"/>
        <end position="343"/>
    </location>
</feature>
<dbReference type="AlphaFoldDB" id="A0A5C4XYY8"/>
<sequence length="915" mass="97555">MLTVHLLGHAHVTYNGRPVPLSAKAVALITYLTIEKLPQHRERLADLLWNTPEARKNLRVELARIRSAGLNLFPLSRQLLYLENVDTDLNSWLSQLGTELDQAGLAQWLSTLRGVPLSGLEDLGSPAFQEWIDHQRWVLTEHVEEVLGRAYRQFERGGKGWATRAIAARAEALGFVHPGEFALEGREPESAFLTAPAPVGARGTADQGARPESRPAEPGHEADTALAPPATVGEAGALHFSAPVREQSLRRSLQRAAQGPQVVVLHGPTGSGKSYEADRALAAEDWLALRVSTSRAGRLVVATLAQSLLAHPFLAPPPAPDAAAFEAPSLSTQSPPAQPSGAQTDAVRTLQDVLLRPGSLEEDLVKVATVLATLPQPLAIVLDHAHTAPVELASLLEFLLNVPAAHPRALIMLSRTPPAQAPLCRALLRRFGEAQSLVLEVTPLSLSSVVQALGARGGLDLDPAASGADLYARAAVILQRSGGNPLHLLALLEEEGLPQAGFALAAAARGAGMLAGGALPMGRLPSCMRDTYLGEIDGWPAPLREALSHLSVIQGDFSFTLAESLPDAARSGLPAAALLREALDRRALIETEAPSALGWPAFGSLGDVTRSEPCYRFRSEGLRIALAGLLPQAERQALRRHLAAQLEASQPGLALYYAERAGADQDAERLRKAYRARLGPGSPLLRSLSRTGGPRAEPLLGPMAAQVLSAPALPARPVQGVTEPRRTHAAASAAVTWQGYRLAWEPGGWLSVLSQGRYGHPHTLRVQVPVPAGLRDVPVLTLRVVWRLDVFHGGHELGPSQVAFPLRFAVPGADGARVLTPEPTPDYTEEGQRQVVHSDVALGTWMQHELVFNMAGQAAERLELHARALDLALTVGELSLNGQPLLPLAAAPERVGVAGPQEDRPAAVLPLTVQR</sequence>
<dbReference type="EMBL" id="JACHEW010000023">
    <property type="protein sequence ID" value="MBB6018063.1"/>
    <property type="molecule type" value="Genomic_DNA"/>
</dbReference>
<feature type="compositionally biased region" description="Basic and acidic residues" evidence="1">
    <location>
        <begin position="209"/>
        <end position="223"/>
    </location>
</feature>
<evidence type="ECO:0000313" key="4">
    <source>
        <dbReference type="EMBL" id="TNM68360.1"/>
    </source>
</evidence>
<dbReference type="InterPro" id="IPR027417">
    <property type="entry name" value="P-loop_NTPase"/>
</dbReference>
<dbReference type="InterPro" id="IPR036388">
    <property type="entry name" value="WH-like_DNA-bd_sf"/>
</dbReference>
<dbReference type="EMBL" id="VDMO01000022">
    <property type="protein sequence ID" value="TNM68360.1"/>
    <property type="molecule type" value="Genomic_DNA"/>
</dbReference>
<reference evidence="4 5" key="1">
    <citation type="submission" date="2019-06" db="EMBL/GenBank/DDBJ databases">
        <title>Genome sequence of Deinococcus radiopugnans ATCC 19172.</title>
        <authorList>
            <person name="Maclea K.S."/>
            <person name="Maynard C.R."/>
        </authorList>
    </citation>
    <scope>NUCLEOTIDE SEQUENCE [LARGE SCALE GENOMIC DNA]</scope>
    <source>
        <strain evidence="4 5">ATCC 19172</strain>
    </source>
</reference>
<dbReference type="Proteomes" id="UP000629870">
    <property type="component" value="Unassembled WGS sequence"/>
</dbReference>
<reference evidence="3 6" key="2">
    <citation type="submission" date="2020-08" db="EMBL/GenBank/DDBJ databases">
        <title>Genomic Encyclopedia of Type Strains, Phase IV (KMG-IV): sequencing the most valuable type-strain genomes for metagenomic binning, comparative biology and taxonomic classification.</title>
        <authorList>
            <person name="Goeker M."/>
        </authorList>
    </citation>
    <scope>NUCLEOTIDE SEQUENCE [LARGE SCALE GENOMIC DNA]</scope>
    <source>
        <strain evidence="3 6">DSM 12027</strain>
    </source>
</reference>
<evidence type="ECO:0000313" key="3">
    <source>
        <dbReference type="EMBL" id="MBB6018063.1"/>
    </source>
</evidence>
<evidence type="ECO:0000256" key="1">
    <source>
        <dbReference type="SAM" id="MobiDB-lite"/>
    </source>
</evidence>
<organism evidence="4 5">
    <name type="scientific">Deinococcus radiopugnans ATCC 19172</name>
    <dbReference type="NCBI Taxonomy" id="585398"/>
    <lineage>
        <taxon>Bacteria</taxon>
        <taxon>Thermotogati</taxon>
        <taxon>Deinococcota</taxon>
        <taxon>Deinococci</taxon>
        <taxon>Deinococcales</taxon>
        <taxon>Deinococcaceae</taxon>
        <taxon>Deinococcus</taxon>
    </lineage>
</organism>
<feature type="region of interest" description="Disordered" evidence="1">
    <location>
        <begin position="320"/>
        <end position="345"/>
    </location>
</feature>
<proteinExistence type="predicted"/>
<dbReference type="Pfam" id="PF13191">
    <property type="entry name" value="AAA_16"/>
    <property type="match status" value="1"/>
</dbReference>
<evidence type="ECO:0000313" key="6">
    <source>
        <dbReference type="Proteomes" id="UP000629870"/>
    </source>
</evidence>
<dbReference type="SUPFAM" id="SSF52540">
    <property type="entry name" value="P-loop containing nucleoside triphosphate hydrolases"/>
    <property type="match status" value="1"/>
</dbReference>
<comment type="caution">
    <text evidence="4">The sequence shown here is derived from an EMBL/GenBank/DDBJ whole genome shotgun (WGS) entry which is preliminary data.</text>
</comment>